<name>A0AAV9KX28_9SOLN</name>
<protein>
    <submittedName>
        <fullName evidence="1">Uncharacterized protein</fullName>
    </submittedName>
</protein>
<reference evidence="1 2" key="1">
    <citation type="submission" date="2023-10" db="EMBL/GenBank/DDBJ databases">
        <title>Genome-Wide Identification Analysis in wild type Solanum Pinnatisectum Reveals Some Genes Defensing Phytophthora Infestans.</title>
        <authorList>
            <person name="Sun C."/>
        </authorList>
    </citation>
    <scope>NUCLEOTIDE SEQUENCE [LARGE SCALE GENOMIC DNA]</scope>
    <source>
        <strain evidence="1">LQN</strain>
        <tissue evidence="1">Leaf</tissue>
    </source>
</reference>
<dbReference type="Proteomes" id="UP001311915">
    <property type="component" value="Unassembled WGS sequence"/>
</dbReference>
<gene>
    <name evidence="1" type="ORF">R3W88_016324</name>
</gene>
<organism evidence="1 2">
    <name type="scientific">Solanum pinnatisectum</name>
    <name type="common">tansyleaf nightshade</name>
    <dbReference type="NCBI Taxonomy" id="50273"/>
    <lineage>
        <taxon>Eukaryota</taxon>
        <taxon>Viridiplantae</taxon>
        <taxon>Streptophyta</taxon>
        <taxon>Embryophyta</taxon>
        <taxon>Tracheophyta</taxon>
        <taxon>Spermatophyta</taxon>
        <taxon>Magnoliopsida</taxon>
        <taxon>eudicotyledons</taxon>
        <taxon>Gunneridae</taxon>
        <taxon>Pentapetalae</taxon>
        <taxon>asterids</taxon>
        <taxon>lamiids</taxon>
        <taxon>Solanales</taxon>
        <taxon>Solanaceae</taxon>
        <taxon>Solanoideae</taxon>
        <taxon>Solaneae</taxon>
        <taxon>Solanum</taxon>
    </lineage>
</organism>
<comment type="caution">
    <text evidence="1">The sequence shown here is derived from an EMBL/GenBank/DDBJ whole genome shotgun (WGS) entry which is preliminary data.</text>
</comment>
<evidence type="ECO:0000313" key="1">
    <source>
        <dbReference type="EMBL" id="KAK4717986.1"/>
    </source>
</evidence>
<sequence>MSPYQLVYGKSCHLLVELEHKVLWALKKLNLDWGATSNQRMSDLNVLDQFHLRAYESSALYKEKMKKYHDQRIEKREFVVGDLVLLFNSRLRLFPGKLKSKWTRPFLVMQVLPHGAVEVENSEGTRFKVNGQRIKVYLGNVESVQEVVEAYYLVEV</sequence>
<dbReference type="AlphaFoldDB" id="A0AAV9KX28"/>
<keyword evidence="2" id="KW-1185">Reference proteome</keyword>
<proteinExistence type="predicted"/>
<dbReference type="EMBL" id="JAWPEI010000008">
    <property type="protein sequence ID" value="KAK4717986.1"/>
    <property type="molecule type" value="Genomic_DNA"/>
</dbReference>
<evidence type="ECO:0000313" key="2">
    <source>
        <dbReference type="Proteomes" id="UP001311915"/>
    </source>
</evidence>
<accession>A0AAV9KX28</accession>